<evidence type="ECO:0000313" key="5">
    <source>
        <dbReference type="EMBL" id="KAG2887469.1"/>
    </source>
</evidence>
<reference evidence="8 9" key="1">
    <citation type="submission" date="2018-01" db="EMBL/GenBank/DDBJ databases">
        <title>Draft genome of the strawberry crown rot pathogen Phytophthora cactorum.</title>
        <authorList>
            <person name="Armitage A.D."/>
            <person name="Lysoe E."/>
            <person name="Nellist C.F."/>
            <person name="Harrison R.J."/>
            <person name="Brurberg M.B."/>
        </authorList>
    </citation>
    <scope>NUCLEOTIDE SEQUENCE [LARGE SCALE GENOMIC DNA]</scope>
    <source>
        <strain evidence="8 9">10300</strain>
    </source>
</reference>
<dbReference type="SUPFAM" id="SSF46689">
    <property type="entry name" value="Homeodomain-like"/>
    <property type="match status" value="1"/>
</dbReference>
<dbReference type="EMBL" id="MJFZ01001216">
    <property type="protein sequence ID" value="RAW22772.1"/>
    <property type="molecule type" value="Genomic_DNA"/>
</dbReference>
<sequence length="339" mass="37925">MSPRKTHTAAEKQRVLDAHRSGRTDWLEVAASNGIPPSTARDLVSRGRADNLPRSGKKHAKVTDEAKGYLDQYLNANCTYSLETIRKMIFLGCGLKVETSTISRHLQGMLYTVKQVRVEPTTCNSAKFSLRSSRITKIKRTRARPKRGKRAVVKLPPSKGANLQVQCAVSSSIGLVTYRLQRSIRMDTNAAFVEEIYEAVKALQEYSKCYQDKMVVIVLDNAPAHRQTEERVTKHADMELLRLGPYSPMCDPIEACFSVLKAHVKTELAIYREEVCDRARGPDHNGEVLSIAERQIRLLESAAKSNMKWITPVLVSRMELHCNRAVNAAADGADIEYGV</sequence>
<evidence type="ECO:0000259" key="2">
    <source>
        <dbReference type="Pfam" id="PF13358"/>
    </source>
</evidence>
<dbReference type="InterPro" id="IPR038717">
    <property type="entry name" value="Tc1-like_DDE_dom"/>
</dbReference>
<evidence type="ECO:0000313" key="4">
    <source>
        <dbReference type="EMBL" id="KAG2880169.1"/>
    </source>
</evidence>
<dbReference type="GO" id="GO:0003676">
    <property type="term" value="F:nucleic acid binding"/>
    <property type="evidence" value="ECO:0007669"/>
    <property type="project" value="InterPro"/>
</dbReference>
<dbReference type="EMBL" id="RCMG01001757">
    <property type="protein sequence ID" value="KAG2820533.1"/>
    <property type="molecule type" value="Genomic_DNA"/>
</dbReference>
<dbReference type="EMBL" id="RCML01001832">
    <property type="protein sequence ID" value="KAG2960165.1"/>
    <property type="molecule type" value="Genomic_DNA"/>
</dbReference>
<dbReference type="Pfam" id="PF13358">
    <property type="entry name" value="DDE_3"/>
    <property type="match status" value="1"/>
</dbReference>
<evidence type="ECO:0000313" key="7">
    <source>
        <dbReference type="EMBL" id="KAG3197489.1"/>
    </source>
</evidence>
<dbReference type="Proteomes" id="UP000760860">
    <property type="component" value="Unassembled WGS sequence"/>
</dbReference>
<dbReference type="Proteomes" id="UP000735874">
    <property type="component" value="Unassembled WGS sequence"/>
</dbReference>
<accession>A0A329RHG2</accession>
<dbReference type="Proteomes" id="UP000736787">
    <property type="component" value="Unassembled WGS sequence"/>
</dbReference>
<evidence type="ECO:0000256" key="1">
    <source>
        <dbReference type="SAM" id="MobiDB-lite"/>
    </source>
</evidence>
<dbReference type="STRING" id="29920.A0A329RHG2"/>
<dbReference type="Proteomes" id="UP000774804">
    <property type="component" value="Unassembled WGS sequence"/>
</dbReference>
<dbReference type="VEuPathDB" id="FungiDB:PC110_g20792"/>
<dbReference type="InterPro" id="IPR036397">
    <property type="entry name" value="RNaseH_sf"/>
</dbReference>
<dbReference type="Proteomes" id="UP000251314">
    <property type="component" value="Unassembled WGS sequence"/>
</dbReference>
<dbReference type="EMBL" id="RCMI01001904">
    <property type="protein sequence ID" value="KAG2880169.1"/>
    <property type="molecule type" value="Genomic_DNA"/>
</dbReference>
<feature type="region of interest" description="Disordered" evidence="1">
    <location>
        <begin position="31"/>
        <end position="59"/>
    </location>
</feature>
<dbReference type="OrthoDB" id="89265at2759"/>
<name>A0A329RHG2_9STRA</name>
<protein>
    <recommendedName>
        <fullName evidence="2">Tc1-like transposase DDE domain-containing protein</fullName>
    </recommendedName>
</protein>
<dbReference type="EMBL" id="RCMV01003771">
    <property type="protein sequence ID" value="KAG3197489.1"/>
    <property type="molecule type" value="Genomic_DNA"/>
</dbReference>
<comment type="caution">
    <text evidence="8">The sequence shown here is derived from an EMBL/GenBank/DDBJ whole genome shotgun (WGS) entry which is preliminary data.</text>
</comment>
<evidence type="ECO:0000313" key="6">
    <source>
        <dbReference type="EMBL" id="KAG2960165.1"/>
    </source>
</evidence>
<reference evidence="3" key="2">
    <citation type="submission" date="2018-10" db="EMBL/GenBank/DDBJ databases">
        <title>Effector identification in a new, highly contiguous assembly of the strawberry crown rot pathogen Phytophthora cactorum.</title>
        <authorList>
            <person name="Armitage A.D."/>
            <person name="Nellist C.F."/>
            <person name="Bates H."/>
            <person name="Vickerstaff R.J."/>
            <person name="Harrison R.J."/>
        </authorList>
    </citation>
    <scope>NUCLEOTIDE SEQUENCE</scope>
    <source>
        <strain evidence="3">15-7</strain>
        <strain evidence="4">4032</strain>
        <strain evidence="5">4040</strain>
        <strain evidence="6">P415</strain>
        <strain evidence="7">P421</strain>
    </source>
</reference>
<dbReference type="InterPro" id="IPR009057">
    <property type="entry name" value="Homeodomain-like_sf"/>
</dbReference>
<feature type="domain" description="Tc1-like transposase DDE" evidence="2">
    <location>
        <begin position="139"/>
        <end position="266"/>
    </location>
</feature>
<keyword evidence="9" id="KW-1185">Reference proteome</keyword>
<evidence type="ECO:0000313" key="8">
    <source>
        <dbReference type="EMBL" id="RAW22772.1"/>
    </source>
</evidence>
<gene>
    <name evidence="8" type="ORF">PC110_g20792</name>
    <name evidence="3" type="ORF">PC113_g22589</name>
    <name evidence="4" type="ORF">PC115_g22586</name>
    <name evidence="5" type="ORF">PC117_g25149</name>
    <name evidence="6" type="ORF">PC118_g22659</name>
    <name evidence="7" type="ORF">PC129_g24514</name>
</gene>
<dbReference type="Proteomes" id="UP000697107">
    <property type="component" value="Unassembled WGS sequence"/>
</dbReference>
<proteinExistence type="predicted"/>
<evidence type="ECO:0000313" key="3">
    <source>
        <dbReference type="EMBL" id="KAG2820533.1"/>
    </source>
</evidence>
<evidence type="ECO:0000313" key="9">
    <source>
        <dbReference type="Proteomes" id="UP000251314"/>
    </source>
</evidence>
<dbReference type="AlphaFoldDB" id="A0A329RHG2"/>
<organism evidence="8 9">
    <name type="scientific">Phytophthora cactorum</name>
    <dbReference type="NCBI Taxonomy" id="29920"/>
    <lineage>
        <taxon>Eukaryota</taxon>
        <taxon>Sar</taxon>
        <taxon>Stramenopiles</taxon>
        <taxon>Oomycota</taxon>
        <taxon>Peronosporomycetes</taxon>
        <taxon>Peronosporales</taxon>
        <taxon>Peronosporaceae</taxon>
        <taxon>Phytophthora</taxon>
    </lineage>
</organism>
<dbReference type="Gene3D" id="3.30.420.10">
    <property type="entry name" value="Ribonuclease H-like superfamily/Ribonuclease H"/>
    <property type="match status" value="1"/>
</dbReference>
<dbReference type="EMBL" id="RCMK01001867">
    <property type="protein sequence ID" value="KAG2887469.1"/>
    <property type="molecule type" value="Genomic_DNA"/>
</dbReference>